<dbReference type="FunFam" id="3.30.390.30:FF:000001">
    <property type="entry name" value="Dihydrolipoyl dehydrogenase"/>
    <property type="match status" value="1"/>
</dbReference>
<dbReference type="Pfam" id="PF07992">
    <property type="entry name" value="Pyr_redox_2"/>
    <property type="match status" value="1"/>
</dbReference>
<keyword evidence="18" id="KW-1185">Reference proteome</keyword>
<dbReference type="EMBL" id="AP023215">
    <property type="protein sequence ID" value="BCG49594.1"/>
    <property type="molecule type" value="Genomic_DNA"/>
</dbReference>
<keyword evidence="5 12" id="KW-0274">FAD</keyword>
<feature type="binding site" evidence="12">
    <location>
        <begin position="187"/>
        <end position="194"/>
    </location>
    <ligand>
        <name>NAD(+)</name>
        <dbReference type="ChEBI" id="CHEBI:57540"/>
    </ligand>
</feature>
<keyword evidence="4 14" id="KW-0285">Flavoprotein</keyword>
<comment type="miscellaneous">
    <text evidence="14">The active site is a redox-active disulfide bond.</text>
</comment>
<sequence>MKNFSDKSNIKCDTVVLGGGPGGYTAAFRAADLGQKVLLIERYQSLGGVCLNVGCIPSKSLLHIAKIITESEEIKKFGINFYKPEIDIEKLCNWKKNIITKLSNGLNKLIKARNIILIHGNGIFNSANSIIVETIYKKIIISFKNAIIATGSSVIKIQNFPYDDQRLINSTHALELNKIPKNMLIIGGGIIGLEMSCIYNALGTNITIIESSNQLIPFADKDIIEPFKKHIKKKYQKIYLNTKVKKIEPFQKGLFVTFEINKNNSNYLVKSKFFDIVLMAIGRYPNSKNIGLDKTGILVDKNGFILVNKQQRTNISHIYAIGDVCGTPMLAHKAISEAKIAAETISNSKVKFDSLVIPSIAYTDPEIAWVGLTENYAKINFISYKKSIFPWSFSGRALTLNRKEGLTKLLFDPKTKRILGGAIVGVNAGELLSEITLAIEMGANLEDIALTIHAHPTLSETFMIASELGLNIATDLYVTKNVTKN</sequence>
<feature type="binding site" evidence="12">
    <location>
        <position position="323"/>
    </location>
    <ligand>
        <name>FAD</name>
        <dbReference type="ChEBI" id="CHEBI:57692"/>
    </ligand>
</feature>
<dbReference type="InterPro" id="IPR016156">
    <property type="entry name" value="FAD/NAD-linked_Rdtase_dimer_sf"/>
</dbReference>
<evidence type="ECO:0000256" key="11">
    <source>
        <dbReference type="PIRSR" id="PIRSR000350-2"/>
    </source>
</evidence>
<keyword evidence="12" id="KW-0547">Nucleotide-binding</keyword>
<evidence type="ECO:0000256" key="14">
    <source>
        <dbReference type="RuleBase" id="RU003692"/>
    </source>
</evidence>
<dbReference type="InterPro" id="IPR050151">
    <property type="entry name" value="Class-I_Pyr_Nuc-Dis_Oxidored"/>
</dbReference>
<dbReference type="Gene3D" id="3.30.390.30">
    <property type="match status" value="1"/>
</dbReference>
<gene>
    <name evidence="17" type="primary">lpdA</name>
    <name evidence="17" type="ORF">PADco_1740</name>
</gene>
<reference evidence="17 18" key="1">
    <citation type="journal article" date="2020" name="Genome Biol. Evol.">
        <title>Comparative Genomics Underlines Multiple Roles of Profftella, an Obligate Symbiont of Psyllids: Providing Toxins, Vitamins, and Carotenoids.</title>
        <authorList>
            <person name="Nakabachi A."/>
            <person name="Piel J."/>
            <person name="Malenovsky I."/>
            <person name="Hirose Y."/>
        </authorList>
    </citation>
    <scope>NUCLEOTIDE SEQUENCE [LARGE SCALE GENOMIC DNA]</scope>
    <source>
        <strain evidence="17 18">Dco</strain>
    </source>
</reference>
<dbReference type="NCBIfam" id="TIGR01350">
    <property type="entry name" value="lipoamide_DH"/>
    <property type="match status" value="1"/>
</dbReference>
<dbReference type="PROSITE" id="PS00076">
    <property type="entry name" value="PYRIDINE_REDOX_1"/>
    <property type="match status" value="1"/>
</dbReference>
<evidence type="ECO:0000259" key="16">
    <source>
        <dbReference type="Pfam" id="PF07992"/>
    </source>
</evidence>
<evidence type="ECO:0000256" key="10">
    <source>
        <dbReference type="ARBA" id="ARBA00049187"/>
    </source>
</evidence>
<dbReference type="GO" id="GO:0004148">
    <property type="term" value="F:dihydrolipoyl dehydrogenase (NADH) activity"/>
    <property type="evidence" value="ECO:0007669"/>
    <property type="project" value="UniProtKB-EC"/>
</dbReference>
<dbReference type="PRINTS" id="PR00411">
    <property type="entry name" value="PNDRDTASEI"/>
</dbReference>
<comment type="cofactor">
    <cofactor evidence="12 14">
        <name>FAD</name>
        <dbReference type="ChEBI" id="CHEBI:57692"/>
    </cofactor>
    <text evidence="12 14">Binds 1 FAD per subunit.</text>
</comment>
<evidence type="ECO:0000313" key="18">
    <source>
        <dbReference type="Proteomes" id="UP000595708"/>
    </source>
</evidence>
<feature type="domain" description="Pyridine nucleotide-disulphide oxidoreductase dimerisation" evidence="15">
    <location>
        <begin position="357"/>
        <end position="463"/>
    </location>
</feature>
<evidence type="ECO:0000256" key="3">
    <source>
        <dbReference type="ARBA" id="ARBA00016961"/>
    </source>
</evidence>
<feature type="binding site" evidence="12">
    <location>
        <position position="282"/>
    </location>
    <ligand>
        <name>NAD(+)</name>
        <dbReference type="ChEBI" id="CHEBI:57540"/>
    </ligand>
</feature>
<name>A0A7R7ACN1_9PROT</name>
<dbReference type="RefSeq" id="WP_201329930.1">
    <property type="nucleotide sequence ID" value="NZ_AP023215.1"/>
</dbReference>
<dbReference type="PANTHER" id="PTHR22912">
    <property type="entry name" value="DISULFIDE OXIDOREDUCTASE"/>
    <property type="match status" value="1"/>
</dbReference>
<dbReference type="GO" id="GO:0006103">
    <property type="term" value="P:2-oxoglutarate metabolic process"/>
    <property type="evidence" value="ECO:0007669"/>
    <property type="project" value="TreeGrafter"/>
</dbReference>
<evidence type="ECO:0000256" key="7">
    <source>
        <dbReference type="ARBA" id="ARBA00023027"/>
    </source>
</evidence>
<dbReference type="EC" id="1.8.1.4" evidence="2 14"/>
<evidence type="ECO:0000256" key="9">
    <source>
        <dbReference type="ARBA" id="ARBA00023284"/>
    </source>
</evidence>
<feature type="domain" description="FAD/NAD(P)-binding" evidence="16">
    <location>
        <begin position="13"/>
        <end position="338"/>
    </location>
</feature>
<comment type="similarity">
    <text evidence="1 14">Belongs to the class-I pyridine nucleotide-disulfide oxidoreductase family.</text>
</comment>
<feature type="binding site" evidence="12">
    <location>
        <begin position="329"/>
        <end position="332"/>
    </location>
    <ligand>
        <name>FAD</name>
        <dbReference type="ChEBI" id="CHEBI:57692"/>
    </ligand>
</feature>
<proteinExistence type="inferred from homology"/>
<evidence type="ECO:0000256" key="13">
    <source>
        <dbReference type="PIRSR" id="PIRSR000350-4"/>
    </source>
</evidence>
<feature type="binding site" evidence="12">
    <location>
        <begin position="150"/>
        <end position="152"/>
    </location>
    <ligand>
        <name>FAD</name>
        <dbReference type="ChEBI" id="CHEBI:57692"/>
    </ligand>
</feature>
<accession>A0A7R7ACN1</accession>
<dbReference type="PIRSF" id="PIRSF000350">
    <property type="entry name" value="Mercury_reductase_MerA"/>
    <property type="match status" value="1"/>
</dbReference>
<keyword evidence="8" id="KW-1015">Disulfide bond</keyword>
<dbReference type="AlphaFoldDB" id="A0A7R7ACN1"/>
<evidence type="ECO:0000256" key="2">
    <source>
        <dbReference type="ARBA" id="ARBA00012608"/>
    </source>
</evidence>
<dbReference type="InterPro" id="IPR036188">
    <property type="entry name" value="FAD/NAD-bd_sf"/>
</dbReference>
<dbReference type="InterPro" id="IPR004099">
    <property type="entry name" value="Pyr_nucl-diS_OxRdtase_dimer"/>
</dbReference>
<feature type="active site" description="Proton acceptor" evidence="11">
    <location>
        <position position="455"/>
    </location>
</feature>
<organism evidence="17 18">
    <name type="scientific">Candidatus Profftella armatura</name>
    <name type="common">Diaphorina cf. continua</name>
    <dbReference type="NCBI Taxonomy" id="2661583"/>
    <lineage>
        <taxon>Bacteria</taxon>
        <taxon>Pseudomonadati</taxon>
        <taxon>Pseudomonadota</taxon>
        <taxon>Betaproteobacteria</taxon>
        <taxon>Candidatus Profftella</taxon>
    </lineage>
</organism>
<dbReference type="Gene3D" id="3.50.50.60">
    <property type="entry name" value="FAD/NAD(P)-binding domain"/>
    <property type="match status" value="2"/>
</dbReference>
<dbReference type="InterPro" id="IPR023753">
    <property type="entry name" value="FAD/NAD-binding_dom"/>
</dbReference>
<evidence type="ECO:0000313" key="17">
    <source>
        <dbReference type="EMBL" id="BCG49594.1"/>
    </source>
</evidence>
<feature type="disulfide bond" description="Redox-active" evidence="13">
    <location>
        <begin position="50"/>
        <end position="55"/>
    </location>
</feature>
<evidence type="ECO:0000259" key="15">
    <source>
        <dbReference type="Pfam" id="PF02852"/>
    </source>
</evidence>
<evidence type="ECO:0000256" key="5">
    <source>
        <dbReference type="ARBA" id="ARBA00022827"/>
    </source>
</evidence>
<dbReference type="SUPFAM" id="SSF55424">
    <property type="entry name" value="FAD/NAD-linked reductases, dimerisation (C-terminal) domain"/>
    <property type="match status" value="1"/>
</dbReference>
<dbReference type="GO" id="GO:0050660">
    <property type="term" value="F:flavin adenine dinucleotide binding"/>
    <property type="evidence" value="ECO:0007669"/>
    <property type="project" value="InterPro"/>
</dbReference>
<dbReference type="InterPro" id="IPR012999">
    <property type="entry name" value="Pyr_OxRdtase_I_AS"/>
</dbReference>
<protein>
    <recommendedName>
        <fullName evidence="3 14">Dihydrolipoyl dehydrogenase</fullName>
        <ecNumber evidence="2 14">1.8.1.4</ecNumber>
    </recommendedName>
</protein>
<dbReference type="Proteomes" id="UP000595708">
    <property type="component" value="Chromosome"/>
</dbReference>
<evidence type="ECO:0000256" key="12">
    <source>
        <dbReference type="PIRSR" id="PIRSR000350-3"/>
    </source>
</evidence>
<dbReference type="Pfam" id="PF02852">
    <property type="entry name" value="Pyr_redox_dim"/>
    <property type="match status" value="1"/>
</dbReference>
<feature type="binding site" evidence="12">
    <location>
        <position position="210"/>
    </location>
    <ligand>
        <name>NAD(+)</name>
        <dbReference type="ChEBI" id="CHEBI:57540"/>
    </ligand>
</feature>
<keyword evidence="9 14" id="KW-0676">Redox-active center</keyword>
<dbReference type="PANTHER" id="PTHR22912:SF160">
    <property type="entry name" value="DIHYDROLIPOYL DEHYDROGENASE"/>
    <property type="match status" value="1"/>
</dbReference>
<evidence type="ECO:0000256" key="4">
    <source>
        <dbReference type="ARBA" id="ARBA00022630"/>
    </source>
</evidence>
<dbReference type="KEGG" id="parm:PADco_1740"/>
<dbReference type="InterPro" id="IPR001100">
    <property type="entry name" value="Pyr_nuc-diS_OxRdtase"/>
</dbReference>
<feature type="binding site" evidence="12">
    <location>
        <position position="59"/>
    </location>
    <ligand>
        <name>FAD</name>
        <dbReference type="ChEBI" id="CHEBI:57692"/>
    </ligand>
</feature>
<keyword evidence="7 12" id="KW-0520">NAD</keyword>
<comment type="catalytic activity">
    <reaction evidence="10 14">
        <text>N(6)-[(R)-dihydrolipoyl]-L-lysyl-[protein] + NAD(+) = N(6)-[(R)-lipoyl]-L-lysyl-[protein] + NADH + H(+)</text>
        <dbReference type="Rhea" id="RHEA:15045"/>
        <dbReference type="Rhea" id="RHEA-COMP:10474"/>
        <dbReference type="Rhea" id="RHEA-COMP:10475"/>
        <dbReference type="ChEBI" id="CHEBI:15378"/>
        <dbReference type="ChEBI" id="CHEBI:57540"/>
        <dbReference type="ChEBI" id="CHEBI:57945"/>
        <dbReference type="ChEBI" id="CHEBI:83099"/>
        <dbReference type="ChEBI" id="CHEBI:83100"/>
        <dbReference type="EC" id="1.8.1.4"/>
    </reaction>
</comment>
<dbReference type="SUPFAM" id="SSF51905">
    <property type="entry name" value="FAD/NAD(P)-binding domain"/>
    <property type="match status" value="1"/>
</dbReference>
<dbReference type="PRINTS" id="PR00368">
    <property type="entry name" value="FADPNR"/>
</dbReference>
<keyword evidence="6 14" id="KW-0560">Oxidoreductase</keyword>
<evidence type="ECO:0000256" key="6">
    <source>
        <dbReference type="ARBA" id="ARBA00023002"/>
    </source>
</evidence>
<feature type="binding site" evidence="12">
    <location>
        <position position="122"/>
    </location>
    <ligand>
        <name>FAD</name>
        <dbReference type="ChEBI" id="CHEBI:57692"/>
    </ligand>
</feature>
<evidence type="ECO:0000256" key="8">
    <source>
        <dbReference type="ARBA" id="ARBA00023157"/>
    </source>
</evidence>
<evidence type="ECO:0000256" key="1">
    <source>
        <dbReference type="ARBA" id="ARBA00007532"/>
    </source>
</evidence>
<dbReference type="InterPro" id="IPR006258">
    <property type="entry name" value="Lipoamide_DH"/>
</dbReference>